<gene>
    <name evidence="1" type="ORF">B0H67DRAFT_638898</name>
</gene>
<proteinExistence type="predicted"/>
<evidence type="ECO:0000313" key="1">
    <source>
        <dbReference type="EMBL" id="KAK0730384.1"/>
    </source>
</evidence>
<comment type="caution">
    <text evidence="1">The sequence shown here is derived from an EMBL/GenBank/DDBJ whole genome shotgun (WGS) entry which is preliminary data.</text>
</comment>
<sequence>MAAGVGAVLYRLLAIAIQSSGVILLFATRSGSACPLPVSEKDDEKELPKLVIKLDEAARDDPGEAVVAEEDTGDVGGNKSDVLLLEVITTSEKVYKSSLLSAPQNSKELPLHTMLHEVEACIVEPAPSVFP</sequence>
<dbReference type="EMBL" id="JAUKUA010000001">
    <property type="protein sequence ID" value="KAK0730384.1"/>
    <property type="molecule type" value="Genomic_DNA"/>
</dbReference>
<reference evidence="1" key="1">
    <citation type="submission" date="2023-06" db="EMBL/GenBank/DDBJ databases">
        <title>Genome-scale phylogeny and comparative genomics of the fungal order Sordariales.</title>
        <authorList>
            <consortium name="Lawrence Berkeley National Laboratory"/>
            <person name="Hensen N."/>
            <person name="Bonometti L."/>
            <person name="Westerberg I."/>
            <person name="Brannstrom I.O."/>
            <person name="Guillou S."/>
            <person name="Cros-Aarteil S."/>
            <person name="Calhoun S."/>
            <person name="Haridas S."/>
            <person name="Kuo A."/>
            <person name="Mondo S."/>
            <person name="Pangilinan J."/>
            <person name="Riley R."/>
            <person name="Labutti K."/>
            <person name="Andreopoulos B."/>
            <person name="Lipzen A."/>
            <person name="Chen C."/>
            <person name="Yanf M."/>
            <person name="Daum C."/>
            <person name="Ng V."/>
            <person name="Clum A."/>
            <person name="Steindorff A."/>
            <person name="Ohm R."/>
            <person name="Martin F."/>
            <person name="Silar P."/>
            <person name="Natvig D."/>
            <person name="Lalanne C."/>
            <person name="Gautier V."/>
            <person name="Ament-Velasquez S.L."/>
            <person name="Kruys A."/>
            <person name="Hutchinson M.I."/>
            <person name="Powell A.J."/>
            <person name="Barry K."/>
            <person name="Miller A.N."/>
            <person name="Grigoriev I.V."/>
            <person name="Debuchy R."/>
            <person name="Gladieux P."/>
            <person name="Thoren M.H."/>
            <person name="Johannesson H."/>
        </authorList>
    </citation>
    <scope>NUCLEOTIDE SEQUENCE</scope>
    <source>
        <strain evidence="1">SMH4607-1</strain>
    </source>
</reference>
<dbReference type="Proteomes" id="UP001172102">
    <property type="component" value="Unassembled WGS sequence"/>
</dbReference>
<protein>
    <submittedName>
        <fullName evidence="1">Uncharacterized protein</fullName>
    </submittedName>
</protein>
<keyword evidence="2" id="KW-1185">Reference proteome</keyword>
<name>A0AA40E6T5_9PEZI</name>
<dbReference type="AlphaFoldDB" id="A0AA40E6T5"/>
<accession>A0AA40E6T5</accession>
<organism evidence="1 2">
    <name type="scientific">Lasiosphaeris hirsuta</name>
    <dbReference type="NCBI Taxonomy" id="260670"/>
    <lineage>
        <taxon>Eukaryota</taxon>
        <taxon>Fungi</taxon>
        <taxon>Dikarya</taxon>
        <taxon>Ascomycota</taxon>
        <taxon>Pezizomycotina</taxon>
        <taxon>Sordariomycetes</taxon>
        <taxon>Sordariomycetidae</taxon>
        <taxon>Sordariales</taxon>
        <taxon>Lasiosphaeriaceae</taxon>
        <taxon>Lasiosphaeris</taxon>
    </lineage>
</organism>
<evidence type="ECO:0000313" key="2">
    <source>
        <dbReference type="Proteomes" id="UP001172102"/>
    </source>
</evidence>